<feature type="domain" description="Zinc finger DksA/TraR C4-type" evidence="6">
    <location>
        <begin position="86"/>
        <end position="121"/>
    </location>
</feature>
<dbReference type="Pfam" id="PF01258">
    <property type="entry name" value="zf-dskA_traR"/>
    <property type="match status" value="1"/>
</dbReference>
<reference evidence="7 8" key="1">
    <citation type="submission" date="2023-12" db="EMBL/GenBank/DDBJ databases">
        <title>Genome sequencing and assembly of bacterial species from a model synthetic community.</title>
        <authorList>
            <person name="Hogle S.L."/>
        </authorList>
    </citation>
    <scope>NUCLEOTIDE SEQUENCE [LARGE SCALE GENOMIC DNA]</scope>
    <source>
        <strain evidence="7 8">HAMBI 2494</strain>
    </source>
</reference>
<feature type="zinc finger region" description="dksA C4-type" evidence="4">
    <location>
        <begin position="91"/>
        <end position="115"/>
    </location>
</feature>
<dbReference type="Gene3D" id="1.20.120.910">
    <property type="entry name" value="DksA, coiled-coil domain"/>
    <property type="match status" value="1"/>
</dbReference>
<keyword evidence="8" id="KW-1185">Reference proteome</keyword>
<dbReference type="PANTHER" id="PTHR33823">
    <property type="entry name" value="RNA POLYMERASE-BINDING TRANSCRIPTION FACTOR DKSA-RELATED"/>
    <property type="match status" value="1"/>
</dbReference>
<name>A0ABZ0WK17_9BURK</name>
<protein>
    <submittedName>
        <fullName evidence="7">TraR/DksA C4-type zinc finger protein</fullName>
    </submittedName>
</protein>
<dbReference type="SUPFAM" id="SSF57716">
    <property type="entry name" value="Glucocorticoid receptor-like (DNA-binding domain)"/>
    <property type="match status" value="1"/>
</dbReference>
<evidence type="ECO:0000313" key="7">
    <source>
        <dbReference type="EMBL" id="WQD77641.1"/>
    </source>
</evidence>
<evidence type="ECO:0000313" key="8">
    <source>
        <dbReference type="Proteomes" id="UP001325479"/>
    </source>
</evidence>
<evidence type="ECO:0000256" key="2">
    <source>
        <dbReference type="ARBA" id="ARBA00022771"/>
    </source>
</evidence>
<dbReference type="EMBL" id="CP139965">
    <property type="protein sequence ID" value="WQD77641.1"/>
    <property type="molecule type" value="Genomic_DNA"/>
</dbReference>
<dbReference type="PANTHER" id="PTHR33823:SF4">
    <property type="entry name" value="GENERAL STRESS PROTEIN 16O"/>
    <property type="match status" value="1"/>
</dbReference>
<proteinExistence type="predicted"/>
<evidence type="ECO:0000256" key="4">
    <source>
        <dbReference type="PROSITE-ProRule" id="PRU00510"/>
    </source>
</evidence>
<accession>A0ABZ0WK17</accession>
<dbReference type="PROSITE" id="PS51128">
    <property type="entry name" value="ZF_DKSA_2"/>
    <property type="match status" value="1"/>
</dbReference>
<dbReference type="RefSeq" id="WP_198665334.1">
    <property type="nucleotide sequence ID" value="NZ_CP139965.1"/>
</dbReference>
<dbReference type="InterPro" id="IPR037187">
    <property type="entry name" value="DnaK_N"/>
</dbReference>
<sequence>MTALDPRQIETLRALLQERERTVRADIGSREAHRADEPYADMAGVAPDEGDESSADLFADIDHAVIDLHLAELGEIKAALARMDDGRYGTCGDCGEPVDYERLLAYPTASRCAHCQAVHEKTFATQATRGL</sequence>
<evidence type="ECO:0000256" key="3">
    <source>
        <dbReference type="ARBA" id="ARBA00022833"/>
    </source>
</evidence>
<dbReference type="SUPFAM" id="SSF109635">
    <property type="entry name" value="DnaK suppressor protein DksA, alpha-hairpin domain"/>
    <property type="match status" value="1"/>
</dbReference>
<evidence type="ECO:0000256" key="5">
    <source>
        <dbReference type="SAM" id="MobiDB-lite"/>
    </source>
</evidence>
<keyword evidence="2" id="KW-0863">Zinc-finger</keyword>
<keyword evidence="1" id="KW-0479">Metal-binding</keyword>
<feature type="compositionally biased region" description="Basic and acidic residues" evidence="5">
    <location>
        <begin position="26"/>
        <end position="37"/>
    </location>
</feature>
<gene>
    <name evidence="7" type="ORF">U0042_26945</name>
</gene>
<feature type="region of interest" description="Disordered" evidence="5">
    <location>
        <begin position="26"/>
        <end position="53"/>
    </location>
</feature>
<evidence type="ECO:0000259" key="6">
    <source>
        <dbReference type="Pfam" id="PF01258"/>
    </source>
</evidence>
<dbReference type="InterPro" id="IPR000962">
    <property type="entry name" value="Znf_DskA_TraR"/>
</dbReference>
<dbReference type="Proteomes" id="UP001325479">
    <property type="component" value="Chromosome"/>
</dbReference>
<keyword evidence="3" id="KW-0862">Zinc</keyword>
<organism evidence="7 8">
    <name type="scientific">Paraburkholderia kururiensis</name>
    <dbReference type="NCBI Taxonomy" id="984307"/>
    <lineage>
        <taxon>Bacteria</taxon>
        <taxon>Pseudomonadati</taxon>
        <taxon>Pseudomonadota</taxon>
        <taxon>Betaproteobacteria</taxon>
        <taxon>Burkholderiales</taxon>
        <taxon>Burkholderiaceae</taxon>
        <taxon>Paraburkholderia</taxon>
    </lineage>
</organism>
<evidence type="ECO:0000256" key="1">
    <source>
        <dbReference type="ARBA" id="ARBA00022723"/>
    </source>
</evidence>